<evidence type="ECO:0000313" key="2">
    <source>
        <dbReference type="EMBL" id="RKI89757.1"/>
    </source>
</evidence>
<evidence type="ECO:0000313" key="3">
    <source>
        <dbReference type="Proteomes" id="UP000280696"/>
    </source>
</evidence>
<gene>
    <name evidence="2" type="ORF">D7V94_16330</name>
</gene>
<dbReference type="OrthoDB" id="9758603at2"/>
<dbReference type="GO" id="GO:0004567">
    <property type="term" value="F:beta-mannosidase activity"/>
    <property type="evidence" value="ECO:0007669"/>
    <property type="project" value="TreeGrafter"/>
</dbReference>
<dbReference type="EMBL" id="RAYQ01000019">
    <property type="protein sequence ID" value="RKI89757.1"/>
    <property type="molecule type" value="Genomic_DNA"/>
</dbReference>
<keyword evidence="1" id="KW-0378">Hydrolase</keyword>
<dbReference type="GO" id="GO:0006516">
    <property type="term" value="P:glycoprotein catabolic process"/>
    <property type="evidence" value="ECO:0007669"/>
    <property type="project" value="TreeGrafter"/>
</dbReference>
<dbReference type="RefSeq" id="WP_120471405.1">
    <property type="nucleotide sequence ID" value="NZ_RAYQ01000019.1"/>
</dbReference>
<accession>A0A3A9AED8</accession>
<dbReference type="InterPro" id="IPR050887">
    <property type="entry name" value="Beta-mannosidase_GH2"/>
</dbReference>
<reference evidence="2 3" key="1">
    <citation type="submission" date="2018-09" db="EMBL/GenBank/DDBJ databases">
        <title>Murine metabolic-syndrome-specific gut microbial biobank.</title>
        <authorList>
            <person name="Liu C."/>
        </authorList>
    </citation>
    <scope>NUCLEOTIDE SEQUENCE [LARGE SCALE GENOMIC DNA]</scope>
    <source>
        <strain evidence="2 3">0.1xD8-82</strain>
    </source>
</reference>
<organism evidence="2 3">
    <name type="scientific">Parablautia intestinalis</name>
    <dbReference type="NCBI Taxonomy" id="2320100"/>
    <lineage>
        <taxon>Bacteria</taxon>
        <taxon>Bacillati</taxon>
        <taxon>Bacillota</taxon>
        <taxon>Clostridia</taxon>
        <taxon>Lachnospirales</taxon>
        <taxon>Lachnospiraceae</taxon>
        <taxon>Parablautia</taxon>
    </lineage>
</organism>
<dbReference type="InterPro" id="IPR017853">
    <property type="entry name" value="GH"/>
</dbReference>
<dbReference type="PANTHER" id="PTHR43730:SF1">
    <property type="entry name" value="BETA-MANNOSIDASE"/>
    <property type="match status" value="1"/>
</dbReference>
<evidence type="ECO:0000256" key="1">
    <source>
        <dbReference type="ARBA" id="ARBA00023295"/>
    </source>
</evidence>
<sequence>MGSGRGQIFAMGADYIPEDNILSRMTAQRSRKLLENCVRANYNCIRIWGGKREDHELSVPNLFVLH</sequence>
<keyword evidence="3" id="KW-1185">Reference proteome</keyword>
<proteinExistence type="predicted"/>
<dbReference type="SUPFAM" id="SSF51445">
    <property type="entry name" value="(Trans)glycosidases"/>
    <property type="match status" value="1"/>
</dbReference>
<dbReference type="Proteomes" id="UP000280696">
    <property type="component" value="Unassembled WGS sequence"/>
</dbReference>
<comment type="caution">
    <text evidence="2">The sequence shown here is derived from an EMBL/GenBank/DDBJ whole genome shotgun (WGS) entry which is preliminary data.</text>
</comment>
<dbReference type="Gene3D" id="3.20.20.80">
    <property type="entry name" value="Glycosidases"/>
    <property type="match status" value="1"/>
</dbReference>
<dbReference type="AlphaFoldDB" id="A0A3A9AED8"/>
<keyword evidence="1" id="KW-0326">Glycosidase</keyword>
<protein>
    <submittedName>
        <fullName evidence="2">Uncharacterized protein</fullName>
    </submittedName>
</protein>
<dbReference type="PANTHER" id="PTHR43730">
    <property type="entry name" value="BETA-MANNOSIDASE"/>
    <property type="match status" value="1"/>
</dbReference>
<name>A0A3A9AED8_9FIRM</name>